<dbReference type="InterPro" id="IPR014905">
    <property type="entry name" value="HIRAN"/>
</dbReference>
<organism evidence="5">
    <name type="scientific">Jonesiaceae bacterium BS-20</name>
    <dbReference type="NCBI Taxonomy" id="3120821"/>
    <lineage>
        <taxon>Bacteria</taxon>
        <taxon>Bacillati</taxon>
        <taxon>Actinomycetota</taxon>
        <taxon>Actinomycetes</taxon>
        <taxon>Micrococcales</taxon>
        <taxon>Jonesiaceae</taxon>
    </lineage>
</organism>
<keyword evidence="3" id="KW-0472">Membrane</keyword>
<dbReference type="GO" id="GO:0003676">
    <property type="term" value="F:nucleic acid binding"/>
    <property type="evidence" value="ECO:0007669"/>
    <property type="project" value="InterPro"/>
</dbReference>
<dbReference type="Gene3D" id="3.30.70.2330">
    <property type="match status" value="1"/>
</dbReference>
<name>A0AAU7DYR0_9MICO</name>
<sequence length="301" mass="33024">MILYGVSAVMLLAGSGSGVTAIFVIGILALLGTITLQIATRPTVEQLRLRAETLRLKAAVEQSERDVVQAKMDFLDAKIAHERQLLRSEQMARSEAPKVGPPDVPDIEVRERYRKFPRDQGIEMEIRARYYDEERARAARAGKTVKQLRAGILNIEETKAALDALLASGETMPAFRVVRGGSGLAVALPDGRGVDPKSIHLRHWDIYGSRIVGRSHYKAGQVERGDGQMLKLKREPENDHDANAIAVMTSSGASKIGYIAKGQAKRVAKAMDGGLDLVAHTMMNGSQVLVTTPEMWDEMQR</sequence>
<dbReference type="EMBL" id="CP146203">
    <property type="protein sequence ID" value="XBH23164.1"/>
    <property type="molecule type" value="Genomic_DNA"/>
</dbReference>
<keyword evidence="2" id="KW-0378">Hydrolase</keyword>
<protein>
    <submittedName>
        <fullName evidence="5">HIRAN domain-containing protein</fullName>
    </submittedName>
</protein>
<dbReference type="GO" id="GO:0008270">
    <property type="term" value="F:zinc ion binding"/>
    <property type="evidence" value="ECO:0007669"/>
    <property type="project" value="InterPro"/>
</dbReference>
<keyword evidence="3" id="KW-1133">Transmembrane helix</keyword>
<evidence type="ECO:0000256" key="3">
    <source>
        <dbReference type="SAM" id="Phobius"/>
    </source>
</evidence>
<keyword evidence="1" id="KW-0479">Metal-binding</keyword>
<gene>
    <name evidence="5" type="ORF">V5R04_05755</name>
</gene>
<dbReference type="GO" id="GO:0016818">
    <property type="term" value="F:hydrolase activity, acting on acid anhydrides, in phosphorus-containing anhydrides"/>
    <property type="evidence" value="ECO:0007669"/>
    <property type="project" value="InterPro"/>
</dbReference>
<reference evidence="5" key="1">
    <citation type="submission" date="2024-02" db="EMBL/GenBank/DDBJ databases">
        <title>Tomenella chthoni gen. nov. sp. nov., a member of the family Jonesiaceae isolated from bat guano.</title>
        <authorList>
            <person name="Miller S.L."/>
            <person name="King J."/>
            <person name="Sankaranarayanan K."/>
            <person name="Lawson P.A."/>
        </authorList>
    </citation>
    <scope>NUCLEOTIDE SEQUENCE</scope>
    <source>
        <strain evidence="5">BS-20</strain>
    </source>
</reference>
<proteinExistence type="predicted"/>
<evidence type="ECO:0000259" key="4">
    <source>
        <dbReference type="SMART" id="SM00910"/>
    </source>
</evidence>
<feature type="domain" description="HIRAN" evidence="4">
    <location>
        <begin position="206"/>
        <end position="294"/>
    </location>
</feature>
<evidence type="ECO:0000256" key="2">
    <source>
        <dbReference type="ARBA" id="ARBA00022801"/>
    </source>
</evidence>
<accession>A0AAU7DYR0</accession>
<evidence type="ECO:0000256" key="1">
    <source>
        <dbReference type="ARBA" id="ARBA00022723"/>
    </source>
</evidence>
<feature type="transmembrane region" description="Helical" evidence="3">
    <location>
        <begin position="6"/>
        <end position="31"/>
    </location>
</feature>
<evidence type="ECO:0000313" key="5">
    <source>
        <dbReference type="EMBL" id="XBH23164.1"/>
    </source>
</evidence>
<dbReference type="SMART" id="SM00910">
    <property type="entry name" value="HIRAN"/>
    <property type="match status" value="1"/>
</dbReference>
<dbReference type="Pfam" id="PF08797">
    <property type="entry name" value="HIRAN"/>
    <property type="match status" value="1"/>
</dbReference>
<dbReference type="AlphaFoldDB" id="A0AAU7DYR0"/>
<keyword evidence="3" id="KW-0812">Transmembrane</keyword>